<dbReference type="Proteomes" id="UP001652623">
    <property type="component" value="Chromosome 9"/>
</dbReference>
<dbReference type="PANTHER" id="PTHR10353:SF154">
    <property type="entry name" value="BETA-GLUCOSIDASE 9-RELATED"/>
    <property type="match status" value="1"/>
</dbReference>
<reference evidence="5" key="1">
    <citation type="submission" date="2025-08" db="UniProtKB">
        <authorList>
            <consortium name="RefSeq"/>
        </authorList>
    </citation>
    <scope>IDENTIFICATION</scope>
    <source>
        <tissue evidence="5">Seedling</tissue>
    </source>
</reference>
<dbReference type="PANTHER" id="PTHR10353">
    <property type="entry name" value="GLYCOSYL HYDROLASE"/>
    <property type="match status" value="1"/>
</dbReference>
<name>A0ABM3IXS0_ZIZJJ</name>
<gene>
    <name evidence="5" type="primary">LOC112491432</name>
</gene>
<organism evidence="4 5">
    <name type="scientific">Ziziphus jujuba</name>
    <name type="common">Chinese jujube</name>
    <name type="synonym">Ziziphus sativa</name>
    <dbReference type="NCBI Taxonomy" id="326968"/>
    <lineage>
        <taxon>Eukaryota</taxon>
        <taxon>Viridiplantae</taxon>
        <taxon>Streptophyta</taxon>
        <taxon>Embryophyta</taxon>
        <taxon>Tracheophyta</taxon>
        <taxon>Spermatophyta</taxon>
        <taxon>Magnoliopsida</taxon>
        <taxon>eudicotyledons</taxon>
        <taxon>Gunneridae</taxon>
        <taxon>Pentapetalae</taxon>
        <taxon>rosids</taxon>
        <taxon>fabids</taxon>
        <taxon>Rosales</taxon>
        <taxon>Rhamnaceae</taxon>
        <taxon>Paliureae</taxon>
        <taxon>Ziziphus</taxon>
    </lineage>
</organism>
<evidence type="ECO:0000256" key="3">
    <source>
        <dbReference type="SAM" id="Phobius"/>
    </source>
</evidence>
<dbReference type="Gene3D" id="3.20.20.80">
    <property type="entry name" value="Glycosidases"/>
    <property type="match status" value="1"/>
</dbReference>
<dbReference type="SUPFAM" id="SSF51445">
    <property type="entry name" value="(Trans)glycosidases"/>
    <property type="match status" value="1"/>
</dbReference>
<sequence>MAFSLSTLSPTTSILLSFIGIFAISLAAFWASVEAETVSVNVTAGGINYELEVYDASIAEELKIKSHDFPSDFIFGAGTSAAQIEGSANESGRGQSIWDNLLAKSKAPAARKFPIAIDSYKRYKEDVKHVKDLGVKYYRLSISWGRILPNGTLSGGINQQGIDHYNRLIDELIKNGIVPVVTILHFDFPQILEEKYGGYLSRSFVDDFKDYSEICFKTFGDRVKHWITINEPKVIATYGYEKGWAPPQRCSLPDMKCPNGGNSSTEPYIVAHNLILAHAVVYKLYKQKYELQGGVVGIALNSNYYEPYNKSSEDKEAAKRLLDFHLGWYVEPLVYGDYPKIMRELVKERLPEFSENEKSLLKGSFDFIGMNYYVSSYAQNMKEPPSGILHHSVDSLANELEQKNGLPLGYPVNGSYPQGMEKLLKFMKEKYQSPNIYISENGAYEINVDKLPIEQALKDPHRITYVLRHLNAVRNAIKSGVNVKGYFYWSVFDSFEWGMGLIFRYGFYYIDFNNNLERIPKVSLKWFHDFLQSN</sequence>
<evidence type="ECO:0000256" key="2">
    <source>
        <dbReference type="RuleBase" id="RU003690"/>
    </source>
</evidence>
<dbReference type="RefSeq" id="XP_048337569.2">
    <property type="nucleotide sequence ID" value="XM_048481612.2"/>
</dbReference>
<keyword evidence="3" id="KW-0472">Membrane</keyword>
<comment type="similarity">
    <text evidence="1 2">Belongs to the glycosyl hydrolase 1 family.</text>
</comment>
<proteinExistence type="inferred from homology"/>
<dbReference type="GeneID" id="112491432"/>
<dbReference type="InterPro" id="IPR017853">
    <property type="entry name" value="GH"/>
</dbReference>
<evidence type="ECO:0000313" key="4">
    <source>
        <dbReference type="Proteomes" id="UP001652623"/>
    </source>
</evidence>
<feature type="transmembrane region" description="Helical" evidence="3">
    <location>
        <begin position="12"/>
        <end position="33"/>
    </location>
</feature>
<dbReference type="Pfam" id="PF00232">
    <property type="entry name" value="Glyco_hydro_1"/>
    <property type="match status" value="1"/>
</dbReference>
<keyword evidence="3" id="KW-1133">Transmembrane helix</keyword>
<evidence type="ECO:0000313" key="5">
    <source>
        <dbReference type="RefSeq" id="XP_048337569.2"/>
    </source>
</evidence>
<keyword evidence="4" id="KW-1185">Reference proteome</keyword>
<accession>A0ABM3IXS0</accession>
<keyword evidence="3" id="KW-0812">Transmembrane</keyword>
<protein>
    <submittedName>
        <fullName evidence="5">Beta-glucosidase 13</fullName>
    </submittedName>
</protein>
<dbReference type="InterPro" id="IPR001360">
    <property type="entry name" value="Glyco_hydro_1"/>
</dbReference>
<evidence type="ECO:0000256" key="1">
    <source>
        <dbReference type="ARBA" id="ARBA00010838"/>
    </source>
</evidence>
<dbReference type="PRINTS" id="PR00131">
    <property type="entry name" value="GLHYDRLASE1"/>
</dbReference>